<dbReference type="Gene3D" id="3.30.420.10">
    <property type="entry name" value="Ribonuclease H-like superfamily/Ribonuclease H"/>
    <property type="match status" value="1"/>
</dbReference>
<keyword evidence="5" id="KW-1185">Reference proteome</keyword>
<protein>
    <recommendedName>
        <fullName evidence="3">DDE Tnp4 domain-containing protein</fullName>
    </recommendedName>
</protein>
<dbReference type="PANTHER" id="PTHR47331:SF1">
    <property type="entry name" value="GAG-LIKE PROTEIN"/>
    <property type="match status" value="1"/>
</dbReference>
<dbReference type="InterPro" id="IPR027806">
    <property type="entry name" value="HARBI1_dom"/>
</dbReference>
<dbReference type="SUPFAM" id="SSF53098">
    <property type="entry name" value="Ribonuclease H-like"/>
    <property type="match status" value="1"/>
</dbReference>
<dbReference type="Proteomes" id="UP001159042">
    <property type="component" value="Unassembled WGS sequence"/>
</dbReference>
<dbReference type="EMBL" id="JANEYG010000132">
    <property type="protein sequence ID" value="KAJ8912364.1"/>
    <property type="molecule type" value="Genomic_DNA"/>
</dbReference>
<dbReference type="InterPro" id="IPR043502">
    <property type="entry name" value="DNA/RNA_pol_sf"/>
</dbReference>
<evidence type="ECO:0000256" key="2">
    <source>
        <dbReference type="ARBA" id="ARBA00022723"/>
    </source>
</evidence>
<gene>
    <name evidence="4" type="ORF">NQ315_014731</name>
</gene>
<dbReference type="GO" id="GO:0046872">
    <property type="term" value="F:metal ion binding"/>
    <property type="evidence" value="ECO:0007669"/>
    <property type="project" value="UniProtKB-KW"/>
</dbReference>
<dbReference type="InterPro" id="IPR008042">
    <property type="entry name" value="Retrotrans_Pao"/>
</dbReference>
<comment type="cofactor">
    <cofactor evidence="1">
        <name>a divalent metal cation</name>
        <dbReference type="ChEBI" id="CHEBI:60240"/>
    </cofactor>
</comment>
<comment type="caution">
    <text evidence="4">The sequence shown here is derived from an EMBL/GenBank/DDBJ whole genome shotgun (WGS) entry which is preliminary data.</text>
</comment>
<dbReference type="Pfam" id="PF13359">
    <property type="entry name" value="DDE_Tnp_4"/>
    <property type="match status" value="1"/>
</dbReference>
<evidence type="ECO:0000313" key="5">
    <source>
        <dbReference type="Proteomes" id="UP001159042"/>
    </source>
</evidence>
<keyword evidence="2" id="KW-0479">Metal-binding</keyword>
<dbReference type="InterPro" id="IPR036397">
    <property type="entry name" value="RNaseH_sf"/>
</dbReference>
<feature type="domain" description="DDE Tnp4" evidence="3">
    <location>
        <begin position="1214"/>
        <end position="1301"/>
    </location>
</feature>
<dbReference type="GO" id="GO:0042575">
    <property type="term" value="C:DNA polymerase complex"/>
    <property type="evidence" value="ECO:0007669"/>
    <property type="project" value="UniProtKB-ARBA"/>
</dbReference>
<dbReference type="SUPFAM" id="SSF56672">
    <property type="entry name" value="DNA/RNA polymerases"/>
    <property type="match status" value="1"/>
</dbReference>
<evidence type="ECO:0000256" key="1">
    <source>
        <dbReference type="ARBA" id="ARBA00001968"/>
    </source>
</evidence>
<organism evidence="4 5">
    <name type="scientific">Exocentrus adspersus</name>
    <dbReference type="NCBI Taxonomy" id="1586481"/>
    <lineage>
        <taxon>Eukaryota</taxon>
        <taxon>Metazoa</taxon>
        <taxon>Ecdysozoa</taxon>
        <taxon>Arthropoda</taxon>
        <taxon>Hexapoda</taxon>
        <taxon>Insecta</taxon>
        <taxon>Pterygota</taxon>
        <taxon>Neoptera</taxon>
        <taxon>Endopterygota</taxon>
        <taxon>Coleoptera</taxon>
        <taxon>Polyphaga</taxon>
        <taxon>Cucujiformia</taxon>
        <taxon>Chrysomeloidea</taxon>
        <taxon>Cerambycidae</taxon>
        <taxon>Lamiinae</taxon>
        <taxon>Acanthocinini</taxon>
        <taxon>Exocentrus</taxon>
    </lineage>
</organism>
<name>A0AAV8VE30_9CUCU</name>
<evidence type="ECO:0000313" key="4">
    <source>
        <dbReference type="EMBL" id="KAJ8912364.1"/>
    </source>
</evidence>
<proteinExistence type="predicted"/>
<evidence type="ECO:0000259" key="3">
    <source>
        <dbReference type="Pfam" id="PF13359"/>
    </source>
</evidence>
<dbReference type="InterPro" id="IPR012337">
    <property type="entry name" value="RNaseH-like_sf"/>
</dbReference>
<accession>A0AAV8VE30</accession>
<dbReference type="PANTHER" id="PTHR47331">
    <property type="entry name" value="PHD-TYPE DOMAIN-CONTAINING PROTEIN"/>
    <property type="match status" value="1"/>
</dbReference>
<dbReference type="GO" id="GO:0071897">
    <property type="term" value="P:DNA biosynthetic process"/>
    <property type="evidence" value="ECO:0007669"/>
    <property type="project" value="UniProtKB-ARBA"/>
</dbReference>
<sequence>MESQSLKREPESNSKLEKFEIRYNNLRQSISEYHNLMDDIVSMKQELNPEEPPSYSLLESFQDLVDNIEYLAIMLIDKITNLLPDVPVDTSLLDHLKFLPLADPNFHTPGKIDGILGASIFADILGSDRITGKRGTPTAIQTSLGYIVMGPSSALNSPLNPKCYCTFLTLDKLVEKMFELENISNPTPSSEDEICEKMFRETFGRNKEGRYTVALPFKDDPQNLGNSYEVAKKRLYSLERRLESSPNLRLVYSEILQDYLNQGHMSLVADDSLNLPGFYAAHHCVWKPDSISTPCRIVFDFSMKSDNGISLNDILYKGPKLQNNIFSILLNFRLYPICLGADIKGMYRQINIIDSHQPFQRILWRFNTKDPISVYQINRVTFGCSSSPFLSLRTVKQLLEDEGASYPDIIEYVERDMFMDDIIISVPTIDAALRVQPQLVKFFEAGCFPLVKWISNSVEVLAHIPVEIQSPNVIEFDNSHLKVLGLQYTPPTDEFSFTTQNLDSNCTKRSVLSLVSRIFDPLGFLSPLTLFLKLLIKNLWEMKLDWDETPPVKMKTLWTKFVDEFSLLNCLKFPRHIKVTENTSYSIVGFCDASPAGYASVVYIRVVDDIGNVSVSFLCSQARVAPTAKITLPRLELCAATQLAKLISHVRNTFSDRKPLSDIYALSDSMITLNWIYSTPRRWKSFISNRISQIQNCLAPPHWHFVPGKENVCDIASRGALPSALVQHPSWFRAPEWLLLSPDAWPIKSLISNDNIENEIMSQESLVHVVIQPLISPLYSLIDYFSSWSKLLQSTVYVLRFVKLLTLREKMTKSDLDKAETYLIRAVQQRHFPEEYKILSNNKSLLKSNLRRLNPFIKDGIIRVGGRISKANISFDQRHPILLPKSDPFVILLIDYYHKLYYHTGAQLLQSILGQRYWIISARDNIRKTIWKCNLCFRFRPKSDFPLMANLPYERVNQAKAFYNTGVDYTGSYQITIGRYRGVKSQKAYVCLFVCLATRAVHLELAASLSSDSFIAALKRFLARRGNCAVLFSDNATNFVGAKAKIDEMYQLKMEDFNEILVWNNIINNDVIQAEEEMVIGRDVLIQSDPMQLSDHKFVQLFRVDKDLCRDIVDTVRPYIEDPSRTSGLSIQTKVLAALRFYATGSHQEITGSNHFVTISQALTSRAIKEVTNALNRPEVLNRYIKFPRNPDQREALRTSFYQKYQFPDIIGCIDCTHVAIVAPQINDENFPEYVYVNRKNYHSLNVQLICDSNLKILNVNAQFPGSSHDSYIWRQSPVSNALEQLYRRDPGDVFFLLGDSEEAHLEEPDYGMYHAVNLREIERAVNPDLAAARELQRNIL</sequence>
<dbReference type="GO" id="GO:0003676">
    <property type="term" value="F:nucleic acid binding"/>
    <property type="evidence" value="ECO:0007669"/>
    <property type="project" value="InterPro"/>
</dbReference>
<reference evidence="4 5" key="1">
    <citation type="journal article" date="2023" name="Insect Mol. Biol.">
        <title>Genome sequencing provides insights into the evolution of gene families encoding plant cell wall-degrading enzymes in longhorned beetles.</title>
        <authorList>
            <person name="Shin N.R."/>
            <person name="Okamura Y."/>
            <person name="Kirsch R."/>
            <person name="Pauchet Y."/>
        </authorList>
    </citation>
    <scope>NUCLEOTIDE SEQUENCE [LARGE SCALE GENOMIC DNA]</scope>
    <source>
        <strain evidence="4">EAD_L_NR</strain>
    </source>
</reference>
<dbReference type="Pfam" id="PF05380">
    <property type="entry name" value="Peptidase_A17"/>
    <property type="match status" value="1"/>
</dbReference>